<evidence type="ECO:0000313" key="3">
    <source>
        <dbReference type="Proteomes" id="UP000230750"/>
    </source>
</evidence>
<proteinExistence type="predicted"/>
<dbReference type="EMBL" id="MRZV01000023">
    <property type="protein sequence ID" value="PIK61872.1"/>
    <property type="molecule type" value="Genomic_DNA"/>
</dbReference>
<dbReference type="SUPFAM" id="SSF47031">
    <property type="entry name" value="Second domain of FERM"/>
    <property type="match status" value="1"/>
</dbReference>
<comment type="caution">
    <text evidence="2">The sequence shown here is derived from an EMBL/GenBank/DDBJ whole genome shotgun (WGS) entry which is preliminary data.</text>
</comment>
<keyword evidence="2" id="KW-0675">Receptor</keyword>
<protein>
    <submittedName>
        <fullName evidence="2">Putative tyrosine-protein phosphatase non-receptor type 13</fullName>
    </submittedName>
</protein>
<dbReference type="InterPro" id="IPR014352">
    <property type="entry name" value="FERM/acyl-CoA-bd_prot_sf"/>
</dbReference>
<organism evidence="2 3">
    <name type="scientific">Stichopus japonicus</name>
    <name type="common">Sea cucumber</name>
    <dbReference type="NCBI Taxonomy" id="307972"/>
    <lineage>
        <taxon>Eukaryota</taxon>
        <taxon>Metazoa</taxon>
        <taxon>Echinodermata</taxon>
        <taxon>Eleutherozoa</taxon>
        <taxon>Echinozoa</taxon>
        <taxon>Holothuroidea</taxon>
        <taxon>Aspidochirotacea</taxon>
        <taxon>Aspidochirotida</taxon>
        <taxon>Stichopodidae</taxon>
        <taxon>Apostichopus</taxon>
    </lineage>
</organism>
<reference evidence="2 3" key="1">
    <citation type="journal article" date="2017" name="PLoS Biol.">
        <title>The sea cucumber genome provides insights into morphological evolution and visceral regeneration.</title>
        <authorList>
            <person name="Zhang X."/>
            <person name="Sun L."/>
            <person name="Yuan J."/>
            <person name="Sun Y."/>
            <person name="Gao Y."/>
            <person name="Zhang L."/>
            <person name="Li S."/>
            <person name="Dai H."/>
            <person name="Hamel J.F."/>
            <person name="Liu C."/>
            <person name="Yu Y."/>
            <person name="Liu S."/>
            <person name="Lin W."/>
            <person name="Guo K."/>
            <person name="Jin S."/>
            <person name="Xu P."/>
            <person name="Storey K.B."/>
            <person name="Huan P."/>
            <person name="Zhang T."/>
            <person name="Zhou Y."/>
            <person name="Zhang J."/>
            <person name="Lin C."/>
            <person name="Li X."/>
            <person name="Xing L."/>
            <person name="Huo D."/>
            <person name="Sun M."/>
            <person name="Wang L."/>
            <person name="Mercier A."/>
            <person name="Li F."/>
            <person name="Yang H."/>
            <person name="Xiang J."/>
        </authorList>
    </citation>
    <scope>NUCLEOTIDE SEQUENCE [LARGE SCALE GENOMIC DNA]</scope>
    <source>
        <strain evidence="2">Shaxun</strain>
        <tissue evidence="2">Muscle</tissue>
    </source>
</reference>
<dbReference type="PROSITE" id="PS00661">
    <property type="entry name" value="FERM_2"/>
    <property type="match status" value="1"/>
</dbReference>
<dbReference type="InterPro" id="IPR011993">
    <property type="entry name" value="PH-like_dom_sf"/>
</dbReference>
<dbReference type="PANTHER" id="PTHR46900">
    <property type="entry name" value="TYROSINE-PROTEIN PHOSPHATASE NON-RECEPTOR TYPE 13"/>
    <property type="match status" value="1"/>
</dbReference>
<accession>A0A2G8LNT8</accession>
<sequence>MQRRGILAACVLGVTVEMGEYDPERMSQNYFLPEHYVPAGTIESMGVSAIRRKLPILHEAHEDMGDEEAEFEFLLEARKLSEYGIHFHKVSKSKKSSKQAVWLGICARGIIVYDKSGITRCNFTHILADDEESSFSRLESCLLQTITLKKGGQTMQNGIVYSSVTDVPNVRNDFDMNTDLKRIVQL</sequence>
<dbReference type="InterPro" id="IPR035963">
    <property type="entry name" value="FERM_2"/>
</dbReference>
<dbReference type="PROSITE" id="PS50057">
    <property type="entry name" value="FERM_3"/>
    <property type="match status" value="1"/>
</dbReference>
<dbReference type="PANTHER" id="PTHR46900:SF2">
    <property type="entry name" value="TYROSINE-PROTEIN PHOSPHATASE NON-RECEPTOR TYPE 13"/>
    <property type="match status" value="1"/>
</dbReference>
<dbReference type="SUPFAM" id="SSF50729">
    <property type="entry name" value="PH domain-like"/>
    <property type="match status" value="1"/>
</dbReference>
<dbReference type="InterPro" id="IPR052074">
    <property type="entry name" value="NonRcpt_TyrProt_Phosphatase"/>
</dbReference>
<dbReference type="Proteomes" id="UP000230750">
    <property type="component" value="Unassembled WGS sequence"/>
</dbReference>
<dbReference type="InterPro" id="IPR019748">
    <property type="entry name" value="FERM_central"/>
</dbReference>
<dbReference type="Pfam" id="PF00373">
    <property type="entry name" value="FERM_M"/>
    <property type="match status" value="1"/>
</dbReference>
<dbReference type="InterPro" id="IPR019747">
    <property type="entry name" value="FERM_CS"/>
</dbReference>
<dbReference type="OrthoDB" id="8845592at2759"/>
<evidence type="ECO:0000313" key="2">
    <source>
        <dbReference type="EMBL" id="PIK61872.1"/>
    </source>
</evidence>
<name>A0A2G8LNT8_STIJA</name>
<keyword evidence="3" id="KW-1185">Reference proteome</keyword>
<dbReference type="AlphaFoldDB" id="A0A2G8LNT8"/>
<feature type="domain" description="FERM" evidence="1">
    <location>
        <begin position="1"/>
        <end position="186"/>
    </location>
</feature>
<gene>
    <name evidence="2" type="ORF">BSL78_01203</name>
</gene>
<dbReference type="Gene3D" id="2.30.29.30">
    <property type="entry name" value="Pleckstrin-homology domain (PH domain)/Phosphotyrosine-binding domain (PTB)"/>
    <property type="match status" value="1"/>
</dbReference>
<evidence type="ECO:0000259" key="1">
    <source>
        <dbReference type="PROSITE" id="PS50057"/>
    </source>
</evidence>
<dbReference type="STRING" id="307972.A0A2G8LNT8"/>
<dbReference type="Gene3D" id="1.20.80.10">
    <property type="match status" value="1"/>
</dbReference>
<dbReference type="InterPro" id="IPR000299">
    <property type="entry name" value="FERM_domain"/>
</dbReference>